<dbReference type="OrthoDB" id="1677478at2759"/>
<reference evidence="1" key="1">
    <citation type="submission" date="2021-08" db="EMBL/GenBank/DDBJ databases">
        <title>WGS assembly of Ceratopteris richardii.</title>
        <authorList>
            <person name="Marchant D.B."/>
            <person name="Chen G."/>
            <person name="Jenkins J."/>
            <person name="Shu S."/>
            <person name="Leebens-Mack J."/>
            <person name="Grimwood J."/>
            <person name="Schmutz J."/>
            <person name="Soltis P."/>
            <person name="Soltis D."/>
            <person name="Chen Z.-H."/>
        </authorList>
    </citation>
    <scope>NUCLEOTIDE SEQUENCE</scope>
    <source>
        <strain evidence="1">Whitten #5841</strain>
        <tissue evidence="1">Leaf</tissue>
    </source>
</reference>
<name>A0A8T2S373_CERRI</name>
<accession>A0A8T2S373</accession>
<dbReference type="AlphaFoldDB" id="A0A8T2S373"/>
<dbReference type="Proteomes" id="UP000825935">
    <property type="component" value="Chromosome 22"/>
</dbReference>
<dbReference type="PANTHER" id="PTHR33193:SF13">
    <property type="entry name" value="EXPRESSED PROTEIN"/>
    <property type="match status" value="1"/>
</dbReference>
<dbReference type="Pfam" id="PF12023">
    <property type="entry name" value="DUF3511"/>
    <property type="match status" value="1"/>
</dbReference>
<proteinExistence type="predicted"/>
<evidence type="ECO:0000313" key="2">
    <source>
        <dbReference type="Proteomes" id="UP000825935"/>
    </source>
</evidence>
<keyword evidence="2" id="KW-1185">Reference proteome</keyword>
<protein>
    <submittedName>
        <fullName evidence="1">Uncharacterized protein</fullName>
    </submittedName>
</protein>
<evidence type="ECO:0000313" key="1">
    <source>
        <dbReference type="EMBL" id="KAH7306298.1"/>
    </source>
</evidence>
<dbReference type="PANTHER" id="PTHR33193">
    <property type="entry name" value="DOMAIN PROTEIN, PUTATIVE (DUF3511)-RELATED"/>
    <property type="match status" value="1"/>
</dbReference>
<gene>
    <name evidence="1" type="ORF">KP509_22G005300</name>
</gene>
<dbReference type="InterPro" id="IPR021899">
    <property type="entry name" value="DUF3511"/>
</dbReference>
<dbReference type="EMBL" id="CM035427">
    <property type="protein sequence ID" value="KAH7306298.1"/>
    <property type="molecule type" value="Genomic_DNA"/>
</dbReference>
<sequence>MSEGELQAAGGVGWQLQGQPPVGASSSFRYVNAAGRGMGPPQASIAARSFSDIGPHSIAKLGNHWCSETISEEAVHGGSGVGGIKTEDLQNVVRDALFFQQYNKVYRTTEEDKEAPGHYACSYGGKELSRGGAGSWSMRLDPEVRRRGRLASYRAISFESKLKSSIKRSFKWLKHRCASLVRDTDPDTTKTNF</sequence>
<organism evidence="1 2">
    <name type="scientific">Ceratopteris richardii</name>
    <name type="common">Triangle waterfern</name>
    <dbReference type="NCBI Taxonomy" id="49495"/>
    <lineage>
        <taxon>Eukaryota</taxon>
        <taxon>Viridiplantae</taxon>
        <taxon>Streptophyta</taxon>
        <taxon>Embryophyta</taxon>
        <taxon>Tracheophyta</taxon>
        <taxon>Polypodiopsida</taxon>
        <taxon>Polypodiidae</taxon>
        <taxon>Polypodiales</taxon>
        <taxon>Pteridineae</taxon>
        <taxon>Pteridaceae</taxon>
        <taxon>Parkerioideae</taxon>
        <taxon>Ceratopteris</taxon>
    </lineage>
</organism>
<comment type="caution">
    <text evidence="1">The sequence shown here is derived from an EMBL/GenBank/DDBJ whole genome shotgun (WGS) entry which is preliminary data.</text>
</comment>